<evidence type="ECO:0000256" key="1">
    <source>
        <dbReference type="SAM" id="MobiDB-lite"/>
    </source>
</evidence>
<sequence length="112" mass="11380">MRLVIASVLVGGALLAGCSNTKRCEGEQAYQTAETLPTPGAIPGLTVPDSPSALHIPPQPAQPVPFGVKVADAKGGTHYECLDVPPHMVAPAESPATSEEVAPKQATEAGKS</sequence>
<comment type="caution">
    <text evidence="2">The sequence shown here is derived from an EMBL/GenBank/DDBJ whole genome shotgun (WGS) entry which is preliminary data.</text>
</comment>
<protein>
    <recommendedName>
        <fullName evidence="4">Lipoprotein</fullName>
    </recommendedName>
</protein>
<evidence type="ECO:0008006" key="4">
    <source>
        <dbReference type="Google" id="ProtNLM"/>
    </source>
</evidence>
<feature type="region of interest" description="Disordered" evidence="1">
    <location>
        <begin position="89"/>
        <end position="112"/>
    </location>
</feature>
<feature type="region of interest" description="Disordered" evidence="1">
    <location>
        <begin position="35"/>
        <end position="60"/>
    </location>
</feature>
<evidence type="ECO:0000313" key="3">
    <source>
        <dbReference type="Proteomes" id="UP000472676"/>
    </source>
</evidence>
<accession>A0A6M2BN34</accession>
<gene>
    <name evidence="2" type="ORF">G7Y85_02245</name>
</gene>
<name>A0A6M2BN34_9GAMM</name>
<keyword evidence="3" id="KW-1185">Reference proteome</keyword>
<organism evidence="2 3">
    <name type="scientific">Solimonas terrae</name>
    <dbReference type="NCBI Taxonomy" id="1396819"/>
    <lineage>
        <taxon>Bacteria</taxon>
        <taxon>Pseudomonadati</taxon>
        <taxon>Pseudomonadota</taxon>
        <taxon>Gammaproteobacteria</taxon>
        <taxon>Nevskiales</taxon>
        <taxon>Nevskiaceae</taxon>
        <taxon>Solimonas</taxon>
    </lineage>
</organism>
<dbReference type="PROSITE" id="PS51257">
    <property type="entry name" value="PROKAR_LIPOPROTEIN"/>
    <property type="match status" value="1"/>
</dbReference>
<evidence type="ECO:0000313" key="2">
    <source>
        <dbReference type="EMBL" id="NGY03575.1"/>
    </source>
</evidence>
<dbReference type="AlphaFoldDB" id="A0A6M2BN34"/>
<dbReference type="EMBL" id="JAAMOW010000001">
    <property type="protein sequence ID" value="NGY03575.1"/>
    <property type="molecule type" value="Genomic_DNA"/>
</dbReference>
<dbReference type="Proteomes" id="UP000472676">
    <property type="component" value="Unassembled WGS sequence"/>
</dbReference>
<reference evidence="2 3" key="1">
    <citation type="journal article" date="2014" name="Int. J. Syst. Evol. Microbiol.">
        <title>Solimonas terrae sp. nov., isolated from soil.</title>
        <authorList>
            <person name="Kim S.J."/>
            <person name="Moon J.Y."/>
            <person name="Weon H.Y."/>
            <person name="Ahn J.H."/>
            <person name="Chen W.M."/>
            <person name="Kwon S.W."/>
        </authorList>
    </citation>
    <scope>NUCLEOTIDE SEQUENCE [LARGE SCALE GENOMIC DNA]</scope>
    <source>
        <strain evidence="2 3">KIS83-12</strain>
    </source>
</reference>
<dbReference type="RefSeq" id="WP_166251095.1">
    <property type="nucleotide sequence ID" value="NZ_JAAMOW010000001.1"/>
</dbReference>
<proteinExistence type="predicted"/>